<dbReference type="Proteomes" id="UP000297910">
    <property type="component" value="Unassembled WGS sequence"/>
</dbReference>
<dbReference type="AlphaFoldDB" id="A0A4Z1F8G7"/>
<evidence type="ECO:0000313" key="2">
    <source>
        <dbReference type="EMBL" id="TGO21044.1"/>
    </source>
</evidence>
<sequence length="446" mass="50724">MNNFTLSLASYDELVEQWQERLRILKGMEERTVEIPELMRMIWDSKQSCVEFQKFQTKLDNFSAEPPSGDLFNHWQELSSDFNKIRACFAALELSIDKYRHSRAMAEPSPLTPVDLSRPSVNFPNINDSKSNAAKMGCSRILIKKPRKLIISIPIHTFEGSFFDGTKRARIVTRGPGELTLILRVSKEYLSLNAQPPLDMEEEMRLSVLRHQKAEEEEARKQAAIVVEAAWRAAFEKAESEAVRQAELEAQSQVKSEAESGVKVQAELEAGSQVKIEAESQTEAQEEDQLQQADSQIPVDFNHTTTWKGCKRAVTDDGMPLPLSRIQAPDMEEIRVALINTTNQMYLSSKQTVKASAIKRRVRKQLQLDRDFFEENGWPQRCDIIILGAFKEAWDSSMALLGYHLGLVAEFYGVKQSLSLLAKNSVFIFLRFVITAEKSIFIQNIT</sequence>
<proteinExistence type="predicted"/>
<gene>
    <name evidence="2" type="ORF">BPAE_0246g00100</name>
</gene>
<evidence type="ECO:0000313" key="3">
    <source>
        <dbReference type="Proteomes" id="UP000297910"/>
    </source>
</evidence>
<comment type="caution">
    <text evidence="2">The sequence shown here is derived from an EMBL/GenBank/DDBJ whole genome shotgun (WGS) entry which is preliminary data.</text>
</comment>
<organism evidence="2 3">
    <name type="scientific">Botrytis paeoniae</name>
    <dbReference type="NCBI Taxonomy" id="278948"/>
    <lineage>
        <taxon>Eukaryota</taxon>
        <taxon>Fungi</taxon>
        <taxon>Dikarya</taxon>
        <taxon>Ascomycota</taxon>
        <taxon>Pezizomycotina</taxon>
        <taxon>Leotiomycetes</taxon>
        <taxon>Helotiales</taxon>
        <taxon>Sclerotiniaceae</taxon>
        <taxon>Botrytis</taxon>
    </lineage>
</organism>
<keyword evidence="3" id="KW-1185">Reference proteome</keyword>
<name>A0A4Z1F8G7_9HELO</name>
<evidence type="ECO:0000256" key="1">
    <source>
        <dbReference type="SAM" id="MobiDB-lite"/>
    </source>
</evidence>
<reference evidence="2 3" key="1">
    <citation type="submission" date="2017-12" db="EMBL/GenBank/DDBJ databases">
        <title>Comparative genomics of Botrytis spp.</title>
        <authorList>
            <person name="Valero-Jimenez C.A."/>
            <person name="Tapia P."/>
            <person name="Veloso J."/>
            <person name="Silva-Moreno E."/>
            <person name="Staats M."/>
            <person name="Valdes J.H."/>
            <person name="Van Kan J.A.L."/>
        </authorList>
    </citation>
    <scope>NUCLEOTIDE SEQUENCE [LARGE SCALE GENOMIC DNA]</scope>
    <source>
        <strain evidence="2 3">Bp0003</strain>
    </source>
</reference>
<feature type="region of interest" description="Disordered" evidence="1">
    <location>
        <begin position="276"/>
        <end position="298"/>
    </location>
</feature>
<protein>
    <submittedName>
        <fullName evidence="2">Uncharacterized protein</fullName>
    </submittedName>
</protein>
<accession>A0A4Z1F8G7</accession>
<dbReference type="EMBL" id="PQXI01000245">
    <property type="protein sequence ID" value="TGO21044.1"/>
    <property type="molecule type" value="Genomic_DNA"/>
</dbReference>